<evidence type="ECO:0000256" key="8">
    <source>
        <dbReference type="ARBA" id="ARBA00023143"/>
    </source>
</evidence>
<dbReference type="NCBIfam" id="TIGR01400">
    <property type="entry name" value="fliR"/>
    <property type="match status" value="1"/>
</dbReference>
<keyword evidence="11" id="KW-0282">Flagellum</keyword>
<keyword evidence="11" id="KW-0966">Cell projection</keyword>
<feature type="transmembrane region" description="Helical" evidence="10">
    <location>
        <begin position="79"/>
        <end position="104"/>
    </location>
</feature>
<evidence type="ECO:0000313" key="11">
    <source>
        <dbReference type="EMBL" id="CAJ73282.1"/>
    </source>
</evidence>
<dbReference type="PANTHER" id="PTHR30065:SF1">
    <property type="entry name" value="SURFACE PRESENTATION OF ANTIGENS PROTEIN SPAR"/>
    <property type="match status" value="1"/>
</dbReference>
<organism evidence="11">
    <name type="scientific">Kuenenia stuttgartiensis</name>
    <dbReference type="NCBI Taxonomy" id="174633"/>
    <lineage>
        <taxon>Bacteria</taxon>
        <taxon>Pseudomonadati</taxon>
        <taxon>Planctomycetota</taxon>
        <taxon>Candidatus Brocadiia</taxon>
        <taxon>Candidatus Brocadiales</taxon>
        <taxon>Candidatus Brocadiaceae</taxon>
        <taxon>Candidatus Kuenenia</taxon>
    </lineage>
</organism>
<feature type="transmembrane region" description="Helical" evidence="10">
    <location>
        <begin position="183"/>
        <end position="209"/>
    </location>
</feature>
<reference evidence="11" key="1">
    <citation type="journal article" date="2006" name="Nature">
        <title>Deciphering the evolution and metabolism of an anammox bacterium from a community genome.</title>
        <authorList>
            <person name="Strous M."/>
            <person name="Pelletier E."/>
            <person name="Mangenot S."/>
            <person name="Rattei T."/>
            <person name="Lehner A."/>
            <person name="Taylor M.W."/>
            <person name="Horn M."/>
            <person name="Daims H."/>
            <person name="Bartol-Mavel D."/>
            <person name="Wincker P."/>
            <person name="Barbe V."/>
            <person name="Fonknechten N."/>
            <person name="Vallenet D."/>
            <person name="Segurens B."/>
            <person name="Schenowitz-Truong C."/>
            <person name="Medigue C."/>
            <person name="Collingro A."/>
            <person name="Snel B."/>
            <person name="Dutilh B.E."/>
            <person name="OpDenCamp H.J.M."/>
            <person name="vanDerDrift C."/>
            <person name="Cirpus I."/>
            <person name="vanDePas-Schoonen K.T."/>
            <person name="Harhangi H.R."/>
            <person name="vanNiftrik L."/>
            <person name="Schmid M."/>
            <person name="Keltjens J."/>
            <person name="vanDeVossenberg J."/>
            <person name="Kartal B."/>
            <person name="Meier H."/>
            <person name="Frishman D."/>
            <person name="Huynen M.A."/>
            <person name="Mewes H."/>
            <person name="Weissenbach J."/>
            <person name="Jetten M.S.M."/>
            <person name="Wagner M."/>
            <person name="LePaslier D."/>
        </authorList>
    </citation>
    <scope>NUCLEOTIDE SEQUENCE</scope>
</reference>
<keyword evidence="8 10" id="KW-0975">Bacterial flagellum</keyword>
<comment type="similarity">
    <text evidence="2 10">Belongs to the FliR/MopE/SpaR family.</text>
</comment>
<dbReference type="EMBL" id="CT573071">
    <property type="protein sequence ID" value="CAJ73282.1"/>
    <property type="molecule type" value="Genomic_DNA"/>
</dbReference>
<keyword evidence="11" id="KW-0969">Cilium</keyword>
<evidence type="ECO:0000256" key="9">
    <source>
        <dbReference type="NCBIfam" id="TIGR01400"/>
    </source>
</evidence>
<accession>Q1Q6S6</accession>
<evidence type="ECO:0000256" key="1">
    <source>
        <dbReference type="ARBA" id="ARBA00002578"/>
    </source>
</evidence>
<name>Q1Q6S6_KUEST</name>
<dbReference type="InterPro" id="IPR006303">
    <property type="entry name" value="FliR"/>
</dbReference>
<feature type="transmembrane region" description="Helical" evidence="10">
    <location>
        <begin position="12"/>
        <end position="34"/>
    </location>
</feature>
<dbReference type="GO" id="GO:0005886">
    <property type="term" value="C:plasma membrane"/>
    <property type="evidence" value="ECO:0007669"/>
    <property type="project" value="UniProtKB-SubCell"/>
</dbReference>
<keyword evidence="4 10" id="KW-1003">Cell membrane</keyword>
<evidence type="ECO:0000256" key="3">
    <source>
        <dbReference type="ARBA" id="ARBA00021717"/>
    </source>
</evidence>
<proteinExistence type="inferred from homology"/>
<evidence type="ECO:0000256" key="6">
    <source>
        <dbReference type="ARBA" id="ARBA00022989"/>
    </source>
</evidence>
<dbReference type="InterPro" id="IPR002010">
    <property type="entry name" value="T3SS_IM_R"/>
</dbReference>
<evidence type="ECO:0000256" key="7">
    <source>
        <dbReference type="ARBA" id="ARBA00023136"/>
    </source>
</evidence>
<dbReference type="PRINTS" id="PR00953">
    <property type="entry name" value="TYPE3IMRPROT"/>
</dbReference>
<comment type="subcellular location">
    <subcellularLocation>
        <location evidence="10">Cell membrane</location>
        <topology evidence="10">Multi-pass membrane protein</topology>
    </subcellularLocation>
    <subcellularLocation>
        <location evidence="10">Bacterial flagellum basal body</location>
    </subcellularLocation>
</comment>
<dbReference type="GO" id="GO:0006605">
    <property type="term" value="P:protein targeting"/>
    <property type="evidence" value="ECO:0007669"/>
    <property type="project" value="UniProtKB-UniRule"/>
</dbReference>
<comment type="function">
    <text evidence="1 10">Role in flagellar biosynthesis.</text>
</comment>
<reference evidence="11" key="2">
    <citation type="submission" date="2006-01" db="EMBL/GenBank/DDBJ databases">
        <authorList>
            <person name="Genoscope"/>
        </authorList>
    </citation>
    <scope>NUCLEOTIDE SEQUENCE</scope>
</reference>
<keyword evidence="6 10" id="KW-1133">Transmembrane helix</keyword>
<evidence type="ECO:0000256" key="4">
    <source>
        <dbReference type="ARBA" id="ARBA00022475"/>
    </source>
</evidence>
<keyword evidence="5 10" id="KW-0812">Transmembrane</keyword>
<protein>
    <recommendedName>
        <fullName evidence="3 9">Flagellar biosynthetic protein FliR</fullName>
    </recommendedName>
</protein>
<dbReference type="Pfam" id="PF01311">
    <property type="entry name" value="Bac_export_1"/>
    <property type="match status" value="1"/>
</dbReference>
<keyword evidence="7 10" id="KW-0472">Membrane</keyword>
<evidence type="ECO:0000256" key="10">
    <source>
        <dbReference type="RuleBase" id="RU362071"/>
    </source>
</evidence>
<gene>
    <name evidence="11" type="primary">fliR</name>
    <name evidence="11" type="ORF">kuste2535</name>
</gene>
<evidence type="ECO:0000256" key="5">
    <source>
        <dbReference type="ARBA" id="ARBA00022692"/>
    </source>
</evidence>
<feature type="transmembrane region" description="Helical" evidence="10">
    <location>
        <begin position="215"/>
        <end position="241"/>
    </location>
</feature>
<dbReference type="GO" id="GO:0009425">
    <property type="term" value="C:bacterial-type flagellum basal body"/>
    <property type="evidence" value="ECO:0007669"/>
    <property type="project" value="UniProtKB-SubCell"/>
</dbReference>
<dbReference type="GO" id="GO:0044780">
    <property type="term" value="P:bacterial-type flagellum assembly"/>
    <property type="evidence" value="ECO:0007669"/>
    <property type="project" value="UniProtKB-UniRule"/>
</dbReference>
<dbReference type="PANTHER" id="PTHR30065">
    <property type="entry name" value="FLAGELLAR BIOSYNTHETIC PROTEIN FLIR"/>
    <property type="match status" value="1"/>
</dbReference>
<feature type="transmembrane region" description="Helical" evidence="10">
    <location>
        <begin position="40"/>
        <end position="58"/>
    </location>
</feature>
<dbReference type="AlphaFoldDB" id="Q1Q6S6"/>
<sequence>MLMENLFDFINDLPFLMLVFFRVGGILLFAPVFSNTHIPMLLRIAIALILAFILYPNLDKNLHELPSELIPFGLIVVKEIAIGAIVGFAASILFAAFSMAGYLLSNQMGLDMAVIADPSSLSGDEEPTVSVFYNLIAILLLLAIDGHHYFINAIAQSFHAVPIGSFDYTTAILTKILSLFRTLFVIGIKISIPAFVVLMLSVVAMALMAKVAKEINIFVIAYPIKIIIGFIVVFVSFPLMIGAMRMYIFGFEKGLMSLLSAM</sequence>
<evidence type="ECO:0000256" key="2">
    <source>
        <dbReference type="ARBA" id="ARBA00009772"/>
    </source>
</evidence>
<feature type="transmembrane region" description="Helical" evidence="10">
    <location>
        <begin position="131"/>
        <end position="151"/>
    </location>
</feature>